<accession>A0A915J819</accession>
<dbReference type="WBParaSite" id="nRc.2.0.1.t22614-RA">
    <property type="protein sequence ID" value="nRc.2.0.1.t22614-RA"/>
    <property type="gene ID" value="nRc.2.0.1.g22614"/>
</dbReference>
<name>A0A915J819_ROMCU</name>
<dbReference type="Proteomes" id="UP000887565">
    <property type="component" value="Unplaced"/>
</dbReference>
<sequence length="64" mass="6707">MVPYILPAVASSPEDIDAGIKAITQAVNKKTTSQPTLSNSIPLAADYVPLLEEAITIASHDEVS</sequence>
<reference evidence="2" key="1">
    <citation type="submission" date="2022-11" db="UniProtKB">
        <authorList>
            <consortium name="WormBaseParasite"/>
        </authorList>
    </citation>
    <scope>IDENTIFICATION</scope>
</reference>
<dbReference type="AlphaFoldDB" id="A0A915J819"/>
<evidence type="ECO:0000313" key="2">
    <source>
        <dbReference type="WBParaSite" id="nRc.2.0.1.t22614-RA"/>
    </source>
</evidence>
<organism evidence="1 2">
    <name type="scientific">Romanomermis culicivorax</name>
    <name type="common">Nematode worm</name>
    <dbReference type="NCBI Taxonomy" id="13658"/>
    <lineage>
        <taxon>Eukaryota</taxon>
        <taxon>Metazoa</taxon>
        <taxon>Ecdysozoa</taxon>
        <taxon>Nematoda</taxon>
        <taxon>Enoplea</taxon>
        <taxon>Dorylaimia</taxon>
        <taxon>Mermithida</taxon>
        <taxon>Mermithoidea</taxon>
        <taxon>Mermithidae</taxon>
        <taxon>Romanomermis</taxon>
    </lineage>
</organism>
<proteinExistence type="predicted"/>
<protein>
    <submittedName>
        <fullName evidence="2">Uncharacterized protein</fullName>
    </submittedName>
</protein>
<evidence type="ECO:0000313" key="1">
    <source>
        <dbReference type="Proteomes" id="UP000887565"/>
    </source>
</evidence>
<keyword evidence="1" id="KW-1185">Reference proteome</keyword>